<name>A0A2T8IB64_9POAL</name>
<dbReference type="AlphaFoldDB" id="A0A2T8IB64"/>
<dbReference type="Proteomes" id="UP000243499">
    <property type="component" value="Chromosome 7"/>
</dbReference>
<gene>
    <name evidence="2" type="ORF">PAHAL_7G065400</name>
</gene>
<sequence>MTVRKIRKEAGPSSIDQEAPIVNQADIVEISSGEEPARQENPTPEAPEDPLMMDLILKTSENLAMPADTLVGLQDSQEPIITSSAVSPSLWEPIVTSLAVSPSPERVRLQEPIATSSAITPPSERVRLQEPFVTSSAIIPSPEQGLNLSELLSFDPASVGSAILEADDHQPQPTGVASQLLRIKGLLSAPIDALVQDSNAVRQILEEIKPQFLEVLQIKLWPTGHLPFFRAKIELTELSILSWQVVSGEDKDDEAVTAEADRVRLQVVAAIDDFLQ</sequence>
<dbReference type="Gramene" id="PVH34922">
    <property type="protein sequence ID" value="PVH34922"/>
    <property type="gene ID" value="PAHAL_7G065400"/>
</dbReference>
<evidence type="ECO:0000313" key="2">
    <source>
        <dbReference type="EMBL" id="PVH34922.1"/>
    </source>
</evidence>
<reference evidence="2" key="1">
    <citation type="submission" date="2018-04" db="EMBL/GenBank/DDBJ databases">
        <title>WGS assembly of Panicum hallii.</title>
        <authorList>
            <person name="Lovell J."/>
            <person name="Jenkins J."/>
            <person name="Lowry D."/>
            <person name="Mamidi S."/>
            <person name="Sreedasyam A."/>
            <person name="Weng X."/>
            <person name="Barry K."/>
            <person name="Bonette J."/>
            <person name="Campitelli B."/>
            <person name="Daum C."/>
            <person name="Gordon S."/>
            <person name="Gould B."/>
            <person name="Lipzen A."/>
            <person name="Macqueen A."/>
            <person name="Palacio-Mejia J."/>
            <person name="Plott C."/>
            <person name="Shakirov E."/>
            <person name="Shu S."/>
            <person name="Yoshinaga Y."/>
            <person name="Zane M."/>
            <person name="Rokhsar D."/>
            <person name="Grimwood J."/>
            <person name="Schmutz J."/>
            <person name="Juenger T."/>
        </authorList>
    </citation>
    <scope>NUCLEOTIDE SEQUENCE [LARGE SCALE GENOMIC DNA]</scope>
    <source>
        <strain evidence="2">FIL2</strain>
    </source>
</reference>
<dbReference type="EMBL" id="CM008052">
    <property type="protein sequence ID" value="PVH34922.1"/>
    <property type="molecule type" value="Genomic_DNA"/>
</dbReference>
<organism evidence="2">
    <name type="scientific">Panicum hallii</name>
    <dbReference type="NCBI Taxonomy" id="206008"/>
    <lineage>
        <taxon>Eukaryota</taxon>
        <taxon>Viridiplantae</taxon>
        <taxon>Streptophyta</taxon>
        <taxon>Embryophyta</taxon>
        <taxon>Tracheophyta</taxon>
        <taxon>Spermatophyta</taxon>
        <taxon>Magnoliopsida</taxon>
        <taxon>Liliopsida</taxon>
        <taxon>Poales</taxon>
        <taxon>Poaceae</taxon>
        <taxon>PACMAD clade</taxon>
        <taxon>Panicoideae</taxon>
        <taxon>Panicodae</taxon>
        <taxon>Paniceae</taxon>
        <taxon>Panicinae</taxon>
        <taxon>Panicum</taxon>
        <taxon>Panicum sect. Panicum</taxon>
    </lineage>
</organism>
<accession>A0A2T8IB64</accession>
<protein>
    <submittedName>
        <fullName evidence="2">Uncharacterized protein</fullName>
    </submittedName>
</protein>
<evidence type="ECO:0000256" key="1">
    <source>
        <dbReference type="SAM" id="MobiDB-lite"/>
    </source>
</evidence>
<proteinExistence type="predicted"/>
<feature type="region of interest" description="Disordered" evidence="1">
    <location>
        <begin position="1"/>
        <end position="49"/>
    </location>
</feature>